<comment type="caution">
    <text evidence="3">The sequence shown here is derived from an EMBL/GenBank/DDBJ whole genome shotgun (WGS) entry which is preliminary data.</text>
</comment>
<dbReference type="InterPro" id="IPR036249">
    <property type="entry name" value="Thioredoxin-like_sf"/>
</dbReference>
<organism evidence="3 4">
    <name type="scientific">Saccharothrix lopnurensis</name>
    <dbReference type="NCBI Taxonomy" id="1670621"/>
    <lineage>
        <taxon>Bacteria</taxon>
        <taxon>Bacillati</taxon>
        <taxon>Actinomycetota</taxon>
        <taxon>Actinomycetes</taxon>
        <taxon>Pseudonocardiales</taxon>
        <taxon>Pseudonocardiaceae</taxon>
        <taxon>Saccharothrix</taxon>
    </lineage>
</organism>
<reference evidence="4" key="1">
    <citation type="journal article" date="2019" name="Int. J. Syst. Evol. Microbiol.">
        <title>The Global Catalogue of Microorganisms (GCM) 10K type strain sequencing project: providing services to taxonomists for standard genome sequencing and annotation.</title>
        <authorList>
            <consortium name="The Broad Institute Genomics Platform"/>
            <consortium name="The Broad Institute Genome Sequencing Center for Infectious Disease"/>
            <person name="Wu L."/>
            <person name="Ma J."/>
        </authorList>
    </citation>
    <scope>NUCLEOTIDE SEQUENCE [LARGE SCALE GENOMIC DNA]</scope>
    <source>
        <strain evidence="4">CGMCC 4.7246</strain>
    </source>
</reference>
<protein>
    <submittedName>
        <fullName evidence="3">TlpA family protein disulfide reductase</fullName>
    </submittedName>
</protein>
<sequence length="182" mass="18004">MTGVWALVAAVAAVVVIGLVLRAREGRIRHAPPRTVVGGDAGVAGPEAAGGGVAGDGAPGGAAGGAGAAGAGASAPELPGLVRDLLDARTPVTLVQLSTDFCANCKRTRVVLVDLAERTGGLRHVELDVTDLPEVARALGVWRAPTTLALDPAGVELLRVGGVPEPATLAAALRPHLPPPNG</sequence>
<evidence type="ECO:0000313" key="4">
    <source>
        <dbReference type="Proteomes" id="UP001596220"/>
    </source>
</evidence>
<dbReference type="CDD" id="cd02947">
    <property type="entry name" value="TRX_family"/>
    <property type="match status" value="1"/>
</dbReference>
<dbReference type="Proteomes" id="UP001596220">
    <property type="component" value="Unassembled WGS sequence"/>
</dbReference>
<evidence type="ECO:0000256" key="1">
    <source>
        <dbReference type="SAM" id="MobiDB-lite"/>
    </source>
</evidence>
<evidence type="ECO:0000313" key="3">
    <source>
        <dbReference type="EMBL" id="MFC6094776.1"/>
    </source>
</evidence>
<dbReference type="EMBL" id="JBHSQO010000074">
    <property type="protein sequence ID" value="MFC6094776.1"/>
    <property type="molecule type" value="Genomic_DNA"/>
</dbReference>
<dbReference type="PROSITE" id="PS51352">
    <property type="entry name" value="THIOREDOXIN_2"/>
    <property type="match status" value="1"/>
</dbReference>
<gene>
    <name evidence="3" type="ORF">ACFP3R_36410</name>
</gene>
<proteinExistence type="predicted"/>
<feature type="region of interest" description="Disordered" evidence="1">
    <location>
        <begin position="48"/>
        <end position="69"/>
    </location>
</feature>
<dbReference type="Gene3D" id="3.40.30.10">
    <property type="entry name" value="Glutaredoxin"/>
    <property type="match status" value="1"/>
</dbReference>
<accession>A0ABW1PGM3</accession>
<name>A0ABW1PGM3_9PSEU</name>
<feature type="domain" description="Thioredoxin" evidence="2">
    <location>
        <begin position="64"/>
        <end position="178"/>
    </location>
</feature>
<evidence type="ECO:0000259" key="2">
    <source>
        <dbReference type="PROSITE" id="PS51352"/>
    </source>
</evidence>
<dbReference type="RefSeq" id="WP_380643354.1">
    <property type="nucleotide sequence ID" value="NZ_JBHSQO010000074.1"/>
</dbReference>
<keyword evidence="4" id="KW-1185">Reference proteome</keyword>
<dbReference type="InterPro" id="IPR013766">
    <property type="entry name" value="Thioredoxin_domain"/>
</dbReference>
<dbReference type="SUPFAM" id="SSF52833">
    <property type="entry name" value="Thioredoxin-like"/>
    <property type="match status" value="1"/>
</dbReference>